<sequence>MQLRLFTADLIFFFFFSYDPDIFALRSYFVRISSVHQISSALCLDLYCTSDLSSVLSSDLFSCSRLPSAVGHIWLQLLVLLPSVVPAVGHVYAPADRSHLLQLISVSANCSYLLPADCSHLLPADCSYMLISSTALRHSFSPHLIQLFAHICSSSSFNTIPAVGSYFSQLNFSLISTAVSSHLYSSSPASPTQLCNQTSVSALLSSCLVQLGFRLITISWLSFGRLHC</sequence>
<reference evidence="1 2" key="1">
    <citation type="journal article" date="2015" name="Proc. Natl. Acad. Sci. U.S.A.">
        <title>The resurrection genome of Boea hygrometrica: A blueprint for survival of dehydration.</title>
        <authorList>
            <person name="Xiao L."/>
            <person name="Yang G."/>
            <person name="Zhang L."/>
            <person name="Yang X."/>
            <person name="Zhao S."/>
            <person name="Ji Z."/>
            <person name="Zhou Q."/>
            <person name="Hu M."/>
            <person name="Wang Y."/>
            <person name="Chen M."/>
            <person name="Xu Y."/>
            <person name="Jin H."/>
            <person name="Xiao X."/>
            <person name="Hu G."/>
            <person name="Bao F."/>
            <person name="Hu Y."/>
            <person name="Wan P."/>
            <person name="Li L."/>
            <person name="Deng X."/>
            <person name="Kuang T."/>
            <person name="Xiang C."/>
            <person name="Zhu J.K."/>
            <person name="Oliver M.J."/>
            <person name="He Y."/>
        </authorList>
    </citation>
    <scope>NUCLEOTIDE SEQUENCE [LARGE SCALE GENOMIC DNA]</scope>
    <source>
        <strain evidence="2">cv. XS01</strain>
    </source>
</reference>
<proteinExistence type="predicted"/>
<dbReference type="Proteomes" id="UP000250235">
    <property type="component" value="Unassembled WGS sequence"/>
</dbReference>
<accession>A0A2Z7ANL6</accession>
<dbReference type="AlphaFoldDB" id="A0A2Z7ANL6"/>
<protein>
    <submittedName>
        <fullName evidence="1">Uncharacterized protein</fullName>
    </submittedName>
</protein>
<organism evidence="1 2">
    <name type="scientific">Dorcoceras hygrometricum</name>
    <dbReference type="NCBI Taxonomy" id="472368"/>
    <lineage>
        <taxon>Eukaryota</taxon>
        <taxon>Viridiplantae</taxon>
        <taxon>Streptophyta</taxon>
        <taxon>Embryophyta</taxon>
        <taxon>Tracheophyta</taxon>
        <taxon>Spermatophyta</taxon>
        <taxon>Magnoliopsida</taxon>
        <taxon>eudicotyledons</taxon>
        <taxon>Gunneridae</taxon>
        <taxon>Pentapetalae</taxon>
        <taxon>asterids</taxon>
        <taxon>lamiids</taxon>
        <taxon>Lamiales</taxon>
        <taxon>Gesneriaceae</taxon>
        <taxon>Didymocarpoideae</taxon>
        <taxon>Trichosporeae</taxon>
        <taxon>Loxocarpinae</taxon>
        <taxon>Dorcoceras</taxon>
    </lineage>
</organism>
<evidence type="ECO:0000313" key="2">
    <source>
        <dbReference type="Proteomes" id="UP000250235"/>
    </source>
</evidence>
<dbReference type="EMBL" id="KV015082">
    <property type="protein sequence ID" value="KZV20867.1"/>
    <property type="molecule type" value="Genomic_DNA"/>
</dbReference>
<gene>
    <name evidence="1" type="ORF">F511_35575</name>
</gene>
<name>A0A2Z7ANL6_9LAMI</name>
<evidence type="ECO:0000313" key="1">
    <source>
        <dbReference type="EMBL" id="KZV20867.1"/>
    </source>
</evidence>
<keyword evidence="2" id="KW-1185">Reference proteome</keyword>